<accession>A0A8H4VLZ2</accession>
<dbReference type="Proteomes" id="UP000566819">
    <property type="component" value="Unassembled WGS sequence"/>
</dbReference>
<name>A0A8H4VLZ2_9HELO</name>
<dbReference type="EMBL" id="JAAMPI010002307">
    <property type="protein sequence ID" value="KAF4615626.1"/>
    <property type="molecule type" value="Genomic_DNA"/>
</dbReference>
<protein>
    <submittedName>
        <fullName evidence="1">Uncharacterized protein</fullName>
    </submittedName>
</protein>
<dbReference type="OrthoDB" id="4502478at2759"/>
<dbReference type="AlphaFoldDB" id="A0A8H4VLZ2"/>
<evidence type="ECO:0000313" key="2">
    <source>
        <dbReference type="Proteomes" id="UP000566819"/>
    </source>
</evidence>
<reference evidence="1 2" key="1">
    <citation type="submission" date="2020-03" db="EMBL/GenBank/DDBJ databases">
        <title>Draft Genome Sequence of Cudoniella acicularis.</title>
        <authorList>
            <person name="Buettner E."/>
            <person name="Kellner H."/>
        </authorList>
    </citation>
    <scope>NUCLEOTIDE SEQUENCE [LARGE SCALE GENOMIC DNA]</scope>
    <source>
        <strain evidence="1 2">DSM 108380</strain>
    </source>
</reference>
<keyword evidence="2" id="KW-1185">Reference proteome</keyword>
<sequence>MPTETYYLMAKETDQAYKRLTSDKSHLKSNCKRKPPYDCSDISERSKDQAIMYLAQNGNEYTSYYWQLAAPKVYGKRECIDVKFTTADTDIFITPSNFTTSSPRTRALSSLSMVVLAMLQIRGPGLALSSEAILMAHLPTV</sequence>
<gene>
    <name evidence="1" type="ORF">G7Y89_g15281</name>
</gene>
<evidence type="ECO:0000313" key="1">
    <source>
        <dbReference type="EMBL" id="KAF4615626.1"/>
    </source>
</evidence>
<proteinExistence type="predicted"/>
<organism evidence="1 2">
    <name type="scientific">Cudoniella acicularis</name>
    <dbReference type="NCBI Taxonomy" id="354080"/>
    <lineage>
        <taxon>Eukaryota</taxon>
        <taxon>Fungi</taxon>
        <taxon>Dikarya</taxon>
        <taxon>Ascomycota</taxon>
        <taxon>Pezizomycotina</taxon>
        <taxon>Leotiomycetes</taxon>
        <taxon>Helotiales</taxon>
        <taxon>Tricladiaceae</taxon>
        <taxon>Cudoniella</taxon>
    </lineage>
</organism>
<comment type="caution">
    <text evidence="1">The sequence shown here is derived from an EMBL/GenBank/DDBJ whole genome shotgun (WGS) entry which is preliminary data.</text>
</comment>